<dbReference type="InterPro" id="IPR015860">
    <property type="entry name" value="ABC_transpr_TagH-like"/>
</dbReference>
<organism evidence="6 7">
    <name type="scientific">Sediminicoccus rosea</name>
    <dbReference type="NCBI Taxonomy" id="1225128"/>
    <lineage>
        <taxon>Bacteria</taxon>
        <taxon>Pseudomonadati</taxon>
        <taxon>Pseudomonadota</taxon>
        <taxon>Alphaproteobacteria</taxon>
        <taxon>Acetobacterales</taxon>
        <taxon>Roseomonadaceae</taxon>
        <taxon>Sediminicoccus</taxon>
    </lineage>
</organism>
<evidence type="ECO:0000256" key="2">
    <source>
        <dbReference type="ARBA" id="ARBA00022448"/>
    </source>
</evidence>
<evidence type="ECO:0000259" key="5">
    <source>
        <dbReference type="PROSITE" id="PS50893"/>
    </source>
</evidence>
<gene>
    <name evidence="6" type="ORF">R9Z33_18965</name>
</gene>
<evidence type="ECO:0000313" key="7">
    <source>
        <dbReference type="Proteomes" id="UP001305521"/>
    </source>
</evidence>
<keyword evidence="3" id="KW-0547">Nucleotide-binding</keyword>
<protein>
    <submittedName>
        <fullName evidence="6">ABC transporter ATP-binding protein</fullName>
    </submittedName>
</protein>
<dbReference type="PROSITE" id="PS50893">
    <property type="entry name" value="ABC_TRANSPORTER_2"/>
    <property type="match status" value="1"/>
</dbReference>
<comment type="similarity">
    <text evidence="1">Belongs to the ABC transporter superfamily.</text>
</comment>
<dbReference type="InterPro" id="IPR003439">
    <property type="entry name" value="ABC_transporter-like_ATP-bd"/>
</dbReference>
<dbReference type="CDD" id="cd03220">
    <property type="entry name" value="ABC_KpsT_Wzt"/>
    <property type="match status" value="1"/>
</dbReference>
<dbReference type="InterPro" id="IPR050683">
    <property type="entry name" value="Bact_Polysacc_Export_ATP-bd"/>
</dbReference>
<dbReference type="PROSITE" id="PS00211">
    <property type="entry name" value="ABC_TRANSPORTER_1"/>
    <property type="match status" value="1"/>
</dbReference>
<keyword evidence="2" id="KW-0813">Transport</keyword>
<dbReference type="InterPro" id="IPR003593">
    <property type="entry name" value="AAA+_ATPase"/>
</dbReference>
<dbReference type="Pfam" id="PF00005">
    <property type="entry name" value="ABC_tran"/>
    <property type="match status" value="1"/>
</dbReference>
<dbReference type="SUPFAM" id="SSF52540">
    <property type="entry name" value="P-loop containing nucleoside triphosphate hydrolases"/>
    <property type="match status" value="1"/>
</dbReference>
<dbReference type="SMART" id="SM00382">
    <property type="entry name" value="AAA"/>
    <property type="match status" value="1"/>
</dbReference>
<keyword evidence="4 6" id="KW-0067">ATP-binding</keyword>
<evidence type="ECO:0000313" key="6">
    <source>
        <dbReference type="EMBL" id="WPB84167.1"/>
    </source>
</evidence>
<dbReference type="Gene3D" id="3.40.50.300">
    <property type="entry name" value="P-loop containing nucleotide triphosphate hydrolases"/>
    <property type="match status" value="1"/>
</dbReference>
<evidence type="ECO:0000256" key="1">
    <source>
        <dbReference type="ARBA" id="ARBA00005417"/>
    </source>
</evidence>
<name>A0ABZ0PEW8_9PROT</name>
<reference evidence="6 7" key="1">
    <citation type="submission" date="2023-11" db="EMBL/GenBank/DDBJ databases">
        <title>Arctic aerobic anoxygenic photoheterotroph Sediminicoccus rosea KRV36 adapts its photosynthesis to long days of polar summer.</title>
        <authorList>
            <person name="Tomasch J."/>
            <person name="Kopejtka K."/>
            <person name="Bily T."/>
            <person name="Gardiner A.T."/>
            <person name="Gardian Z."/>
            <person name="Shivaramu S."/>
            <person name="Koblizek M."/>
            <person name="Engelhardt F."/>
            <person name="Kaftan D."/>
        </authorList>
    </citation>
    <scope>NUCLEOTIDE SEQUENCE [LARGE SCALE GENOMIC DNA]</scope>
    <source>
        <strain evidence="6 7">R-30</strain>
    </source>
</reference>
<dbReference type="InterPro" id="IPR017871">
    <property type="entry name" value="ABC_transporter-like_CS"/>
</dbReference>
<evidence type="ECO:0000256" key="4">
    <source>
        <dbReference type="ARBA" id="ARBA00022840"/>
    </source>
</evidence>
<feature type="domain" description="ABC transporter" evidence="5">
    <location>
        <begin position="33"/>
        <end position="243"/>
    </location>
</feature>
<dbReference type="EMBL" id="CP137852">
    <property type="protein sequence ID" value="WPB84167.1"/>
    <property type="molecule type" value="Genomic_DNA"/>
</dbReference>
<proteinExistence type="inferred from homology"/>
<keyword evidence="7" id="KW-1185">Reference proteome</keyword>
<dbReference type="Proteomes" id="UP001305521">
    <property type="component" value="Chromosome"/>
</dbReference>
<dbReference type="InterPro" id="IPR027417">
    <property type="entry name" value="P-loop_NTPase"/>
</dbReference>
<dbReference type="GO" id="GO:0005524">
    <property type="term" value="F:ATP binding"/>
    <property type="evidence" value="ECO:0007669"/>
    <property type="project" value="UniProtKB-KW"/>
</dbReference>
<dbReference type="PANTHER" id="PTHR46743">
    <property type="entry name" value="TEICHOIC ACIDS EXPORT ATP-BINDING PROTEIN TAGH"/>
    <property type="match status" value="1"/>
</dbReference>
<sequence length="243" mass="26517">MARIEAEGLAIEYPLYHHNARSLKRRLMGATPRRLKEDPSHRVVVAALRDLTFTIERGERVALVGPNGAGKSTLLRTVAGIYEPVAGRLRVEGEIGSLIDPGAGMEALATGRENIVLRGLYRGMSEAEAEAMAEEVVAFADLGEFIDVQIRGYSAGMQVRLAFALATAMMPEILLMDEWFLAGDAEFMARAEERLKQLVTGADILMLATHDMAVVRRWCTRAIRIEGGVIIQDGTVDEVLGPA</sequence>
<dbReference type="PANTHER" id="PTHR46743:SF2">
    <property type="entry name" value="TEICHOIC ACIDS EXPORT ATP-BINDING PROTEIN TAGH"/>
    <property type="match status" value="1"/>
</dbReference>
<accession>A0ABZ0PEW8</accession>
<dbReference type="RefSeq" id="WP_318648124.1">
    <property type="nucleotide sequence ID" value="NZ_CP137852.1"/>
</dbReference>
<evidence type="ECO:0000256" key="3">
    <source>
        <dbReference type="ARBA" id="ARBA00022741"/>
    </source>
</evidence>